<sequence length="33" mass="3799">MATKPKRDATAADRVRRYRRSTLTPRGIARVEV</sequence>
<proteinExistence type="predicted"/>
<dbReference type="EMBL" id="VITV01000006">
    <property type="protein sequence ID" value="TWB71975.1"/>
    <property type="molecule type" value="Genomic_DNA"/>
</dbReference>
<gene>
    <name evidence="1" type="ORF">FBZ87_106219</name>
</gene>
<comment type="caution">
    <text evidence="1">The sequence shown here is derived from an EMBL/GenBank/DDBJ whole genome shotgun (WGS) entry which is preliminary data.</text>
</comment>
<protein>
    <submittedName>
        <fullName evidence="1">Uncharacterized protein</fullName>
    </submittedName>
</protein>
<dbReference type="Proteomes" id="UP000320516">
    <property type="component" value="Unassembled WGS sequence"/>
</dbReference>
<reference evidence="1 2" key="1">
    <citation type="submission" date="2019-06" db="EMBL/GenBank/DDBJ databases">
        <title>Genomic Encyclopedia of Type Strains, Phase IV (KMG-V): Genome sequencing to study the core and pangenomes of soil and plant-associated prokaryotes.</title>
        <authorList>
            <person name="Whitman W."/>
        </authorList>
    </citation>
    <scope>NUCLEOTIDE SEQUENCE [LARGE SCALE GENOMIC DNA]</scope>
    <source>
        <strain evidence="1 2">BR 12005</strain>
    </source>
</reference>
<organism evidence="1 2">
    <name type="scientific">Nitrospirillum amazonense</name>
    <dbReference type="NCBI Taxonomy" id="28077"/>
    <lineage>
        <taxon>Bacteria</taxon>
        <taxon>Pseudomonadati</taxon>
        <taxon>Pseudomonadota</taxon>
        <taxon>Alphaproteobacteria</taxon>
        <taxon>Rhodospirillales</taxon>
        <taxon>Azospirillaceae</taxon>
        <taxon>Nitrospirillum</taxon>
    </lineage>
</organism>
<name>A0A560JLL4_9PROT</name>
<dbReference type="AlphaFoldDB" id="A0A560JLL4"/>
<evidence type="ECO:0000313" key="1">
    <source>
        <dbReference type="EMBL" id="TWB71975.1"/>
    </source>
</evidence>
<accession>A0A560JLL4</accession>
<evidence type="ECO:0000313" key="2">
    <source>
        <dbReference type="Proteomes" id="UP000320516"/>
    </source>
</evidence>